<keyword evidence="3" id="KW-1003">Cell membrane</keyword>
<keyword evidence="5 7" id="KW-1133">Transmembrane helix</keyword>
<comment type="similarity">
    <text evidence="7">Belongs to the binding-protein-dependent transport system permease family.</text>
</comment>
<keyword evidence="6 7" id="KW-0472">Membrane</keyword>
<evidence type="ECO:0000256" key="4">
    <source>
        <dbReference type="ARBA" id="ARBA00022692"/>
    </source>
</evidence>
<dbReference type="InterPro" id="IPR000515">
    <property type="entry name" value="MetI-like"/>
</dbReference>
<evidence type="ECO:0000256" key="3">
    <source>
        <dbReference type="ARBA" id="ARBA00022475"/>
    </source>
</evidence>
<dbReference type="GO" id="GO:0055085">
    <property type="term" value="P:transmembrane transport"/>
    <property type="evidence" value="ECO:0007669"/>
    <property type="project" value="InterPro"/>
</dbReference>
<dbReference type="EMBL" id="JAAAMU010000020">
    <property type="protein sequence ID" value="NBC72603.1"/>
    <property type="molecule type" value="Genomic_DNA"/>
</dbReference>
<name>A0A7X5BZE3_9BACL</name>
<evidence type="ECO:0000313" key="10">
    <source>
        <dbReference type="Proteomes" id="UP000558113"/>
    </source>
</evidence>
<feature type="transmembrane region" description="Helical" evidence="7">
    <location>
        <begin position="73"/>
        <end position="94"/>
    </location>
</feature>
<sequence length="294" mass="32706">MPQPKAYAFIVNAILTVICFISLFPLVMTIMISITDTKDLASFGYSLIPRHFSLDAYVYLFKVPTDIINGYRNSLIITVVGTVVNLFITALVAYPLSRRDFRYRGIVSGFIFLTMIFNGGLVPLYILIVKYLEWKNTLTAIIVPALALPFNIFLLRVLFQDIPPALTEAAKIDGSSDWGTFFRIILPLSKPAMATLALISALGYWNEAFAPILFIDETKKYPIQLVLNNIVSAVNFIKKGNVMPGSVQAIDPNSVPSDSIMFAMMVIATLPMVFLFTYLQKYFIKGLTVGAIKG</sequence>
<comment type="caution">
    <text evidence="9">The sequence shown here is derived from an EMBL/GenBank/DDBJ whole genome shotgun (WGS) entry which is preliminary data.</text>
</comment>
<evidence type="ECO:0000313" key="9">
    <source>
        <dbReference type="EMBL" id="NBC72603.1"/>
    </source>
</evidence>
<protein>
    <submittedName>
        <fullName evidence="9">ABC transporter permease subunit</fullName>
    </submittedName>
</protein>
<dbReference type="AlphaFoldDB" id="A0A7X5BZE3"/>
<feature type="transmembrane region" description="Helical" evidence="7">
    <location>
        <begin position="180"/>
        <end position="205"/>
    </location>
</feature>
<evidence type="ECO:0000256" key="6">
    <source>
        <dbReference type="ARBA" id="ARBA00023136"/>
    </source>
</evidence>
<evidence type="ECO:0000256" key="2">
    <source>
        <dbReference type="ARBA" id="ARBA00022448"/>
    </source>
</evidence>
<dbReference type="Proteomes" id="UP000558113">
    <property type="component" value="Unassembled WGS sequence"/>
</dbReference>
<proteinExistence type="inferred from homology"/>
<accession>A0A7X5BZE3</accession>
<keyword evidence="10" id="KW-1185">Reference proteome</keyword>
<comment type="subcellular location">
    <subcellularLocation>
        <location evidence="1 7">Cell membrane</location>
        <topology evidence="1 7">Multi-pass membrane protein</topology>
    </subcellularLocation>
</comment>
<evidence type="ECO:0000256" key="7">
    <source>
        <dbReference type="RuleBase" id="RU363032"/>
    </source>
</evidence>
<dbReference type="PANTHER" id="PTHR43744">
    <property type="entry name" value="ABC TRANSPORTER PERMEASE PROTEIN MG189-RELATED-RELATED"/>
    <property type="match status" value="1"/>
</dbReference>
<feature type="transmembrane region" description="Helical" evidence="7">
    <location>
        <begin position="6"/>
        <end position="28"/>
    </location>
</feature>
<reference evidence="9 10" key="1">
    <citation type="submission" date="2020-01" db="EMBL/GenBank/DDBJ databases">
        <title>Paenibacillus soybeanensis sp. nov. isolated from the nodules of soybean (Glycine max(L.) Merr).</title>
        <authorList>
            <person name="Wang H."/>
        </authorList>
    </citation>
    <scope>NUCLEOTIDE SEQUENCE [LARGE SCALE GENOMIC DNA]</scope>
    <source>
        <strain evidence="9 10">DSM 23054</strain>
    </source>
</reference>
<feature type="transmembrane region" description="Helical" evidence="7">
    <location>
        <begin position="106"/>
        <end position="128"/>
    </location>
</feature>
<dbReference type="OrthoDB" id="2576807at2"/>
<evidence type="ECO:0000256" key="1">
    <source>
        <dbReference type="ARBA" id="ARBA00004651"/>
    </source>
</evidence>
<feature type="domain" description="ABC transmembrane type-1" evidence="8">
    <location>
        <begin position="71"/>
        <end position="279"/>
    </location>
</feature>
<dbReference type="PANTHER" id="PTHR43744:SF9">
    <property type="entry name" value="POLYGALACTURONAN_RHAMNOGALACTURONAN TRANSPORT SYSTEM PERMEASE PROTEIN YTCP"/>
    <property type="match status" value="1"/>
</dbReference>
<organism evidence="9 10">
    <name type="scientific">Paenibacillus sacheonensis</name>
    <dbReference type="NCBI Taxonomy" id="742054"/>
    <lineage>
        <taxon>Bacteria</taxon>
        <taxon>Bacillati</taxon>
        <taxon>Bacillota</taxon>
        <taxon>Bacilli</taxon>
        <taxon>Bacillales</taxon>
        <taxon>Paenibacillaceae</taxon>
        <taxon>Paenibacillus</taxon>
    </lineage>
</organism>
<dbReference type="InterPro" id="IPR035906">
    <property type="entry name" value="MetI-like_sf"/>
</dbReference>
<evidence type="ECO:0000256" key="5">
    <source>
        <dbReference type="ARBA" id="ARBA00022989"/>
    </source>
</evidence>
<dbReference type="Gene3D" id="1.10.3720.10">
    <property type="entry name" value="MetI-like"/>
    <property type="match status" value="1"/>
</dbReference>
<dbReference type="PROSITE" id="PS50928">
    <property type="entry name" value="ABC_TM1"/>
    <property type="match status" value="1"/>
</dbReference>
<keyword evidence="2 7" id="KW-0813">Transport</keyword>
<evidence type="ECO:0000259" key="8">
    <source>
        <dbReference type="PROSITE" id="PS50928"/>
    </source>
</evidence>
<feature type="transmembrane region" description="Helical" evidence="7">
    <location>
        <begin position="260"/>
        <end position="279"/>
    </location>
</feature>
<feature type="transmembrane region" description="Helical" evidence="7">
    <location>
        <begin position="140"/>
        <end position="159"/>
    </location>
</feature>
<dbReference type="Pfam" id="PF00528">
    <property type="entry name" value="BPD_transp_1"/>
    <property type="match status" value="1"/>
</dbReference>
<gene>
    <name evidence="9" type="ORF">GT003_26705</name>
</gene>
<dbReference type="CDD" id="cd06261">
    <property type="entry name" value="TM_PBP2"/>
    <property type="match status" value="1"/>
</dbReference>
<dbReference type="GO" id="GO:0005886">
    <property type="term" value="C:plasma membrane"/>
    <property type="evidence" value="ECO:0007669"/>
    <property type="project" value="UniProtKB-SubCell"/>
</dbReference>
<keyword evidence="4 7" id="KW-0812">Transmembrane</keyword>
<dbReference type="RefSeq" id="WP_161703759.1">
    <property type="nucleotide sequence ID" value="NZ_JAAAMU010000020.1"/>
</dbReference>
<dbReference type="SUPFAM" id="SSF161098">
    <property type="entry name" value="MetI-like"/>
    <property type="match status" value="1"/>
</dbReference>